<organism evidence="6 7">
    <name type="scientific">Helianthus annuus</name>
    <name type="common">Common sunflower</name>
    <dbReference type="NCBI Taxonomy" id="4232"/>
    <lineage>
        <taxon>Eukaryota</taxon>
        <taxon>Viridiplantae</taxon>
        <taxon>Streptophyta</taxon>
        <taxon>Embryophyta</taxon>
        <taxon>Tracheophyta</taxon>
        <taxon>Spermatophyta</taxon>
        <taxon>Magnoliopsida</taxon>
        <taxon>eudicotyledons</taxon>
        <taxon>Gunneridae</taxon>
        <taxon>Pentapetalae</taxon>
        <taxon>asterids</taxon>
        <taxon>campanulids</taxon>
        <taxon>Asterales</taxon>
        <taxon>Asteraceae</taxon>
        <taxon>Asteroideae</taxon>
        <taxon>Heliantheae alliance</taxon>
        <taxon>Heliantheae</taxon>
        <taxon>Helianthus</taxon>
    </lineage>
</organism>
<dbReference type="Gramene" id="mRNA:HanXRQr2_Chr04g0144291">
    <property type="protein sequence ID" value="CDS:HanXRQr2_Chr04g0144291.1"/>
    <property type="gene ID" value="HanXRQr2_Chr04g0144291"/>
</dbReference>
<protein>
    <submittedName>
        <fullName evidence="5">Polycomb protein EED</fullName>
    </submittedName>
    <submittedName>
        <fullName evidence="6">Putative WD40/YVTN repeat-like-containing domain-containing protein</fullName>
    </submittedName>
</protein>
<reference evidence="5 7" key="1">
    <citation type="journal article" date="2017" name="Nature">
        <title>The sunflower genome provides insights into oil metabolism, flowering and Asterid evolution.</title>
        <authorList>
            <person name="Badouin H."/>
            <person name="Gouzy J."/>
            <person name="Grassa C.J."/>
            <person name="Murat F."/>
            <person name="Staton S.E."/>
            <person name="Cottret L."/>
            <person name="Lelandais-Briere C."/>
            <person name="Owens G.L."/>
            <person name="Carrere S."/>
            <person name="Mayjonade B."/>
            <person name="Legrand L."/>
            <person name="Gill N."/>
            <person name="Kane N.C."/>
            <person name="Bowers J.E."/>
            <person name="Hubner S."/>
            <person name="Bellec A."/>
            <person name="Berard A."/>
            <person name="Berges H."/>
            <person name="Blanchet N."/>
            <person name="Boniface M.C."/>
            <person name="Brunel D."/>
            <person name="Catrice O."/>
            <person name="Chaidir N."/>
            <person name="Claudel C."/>
            <person name="Donnadieu C."/>
            <person name="Faraut T."/>
            <person name="Fievet G."/>
            <person name="Helmstetter N."/>
            <person name="King M."/>
            <person name="Knapp S.J."/>
            <person name="Lai Z."/>
            <person name="Le Paslier M.C."/>
            <person name="Lippi Y."/>
            <person name="Lorenzon L."/>
            <person name="Mandel J.R."/>
            <person name="Marage G."/>
            <person name="Marchand G."/>
            <person name="Marquand E."/>
            <person name="Bret-Mestries E."/>
            <person name="Morien E."/>
            <person name="Nambeesan S."/>
            <person name="Nguyen T."/>
            <person name="Pegot-Espagnet P."/>
            <person name="Pouilly N."/>
            <person name="Raftis F."/>
            <person name="Sallet E."/>
            <person name="Schiex T."/>
            <person name="Thomas J."/>
            <person name="Vandecasteele C."/>
            <person name="Vares D."/>
            <person name="Vear F."/>
            <person name="Vautrin S."/>
            <person name="Crespi M."/>
            <person name="Mangin B."/>
            <person name="Burke J.M."/>
            <person name="Salse J."/>
            <person name="Munos S."/>
            <person name="Vincourt P."/>
            <person name="Rieseberg L.H."/>
            <person name="Langlade N.B."/>
        </authorList>
    </citation>
    <scope>NUCLEOTIDE SEQUENCE [LARGE SCALE GENOMIC DNA]</scope>
    <source>
        <strain evidence="7">cv. SF193</strain>
        <tissue evidence="5">Leaves</tissue>
    </source>
</reference>
<dbReference type="GO" id="GO:0000122">
    <property type="term" value="P:negative regulation of transcription by RNA polymerase II"/>
    <property type="evidence" value="ECO:0000318"/>
    <property type="project" value="GO_Central"/>
</dbReference>
<dbReference type="EMBL" id="CM007898">
    <property type="protein sequence ID" value="OTG13963.1"/>
    <property type="molecule type" value="Genomic_DNA"/>
</dbReference>
<keyword evidence="3" id="KW-0805">Transcription regulation</keyword>
<proteinExistence type="predicted"/>
<sequence>MTTIQSPLVGSLTPYRKRIYTVTNRLPEADHPIYAIVFIFINSRYYDFFATVGGNRVTVYKCLEGDMIDVLRSYIDDDEDESFYTVCWASDTGGALLLVTGGINGKIRVIDTRKENIHPNLVGHGNSINEVVTAMKCGFPSFRCISYCQLWYGWHRKDLVYEGVLEAAVPVAVQSLKIVKL</sequence>
<dbReference type="AlphaFoldDB" id="A0A251TT99"/>
<dbReference type="Gene3D" id="2.130.10.10">
    <property type="entry name" value="YVTN repeat-like/Quinoprotein amine dehydrogenase"/>
    <property type="match status" value="1"/>
</dbReference>
<keyword evidence="1" id="KW-0853">WD repeat</keyword>
<accession>A0A251TT99</accession>
<keyword evidence="4" id="KW-0804">Transcription</keyword>
<name>A0A251TT99_HELAN</name>
<gene>
    <name evidence="6" type="ORF">HannXRQ_Chr09g0244121</name>
    <name evidence="5" type="ORF">HanXRQr2_Chr04g0144291</name>
</gene>
<dbReference type="GO" id="GO:0031507">
    <property type="term" value="P:heterochromatin formation"/>
    <property type="evidence" value="ECO:0000318"/>
    <property type="project" value="GO_Central"/>
</dbReference>
<keyword evidence="7" id="KW-1185">Reference proteome</keyword>
<keyword evidence="2" id="KW-0677">Repeat</keyword>
<evidence type="ECO:0000256" key="3">
    <source>
        <dbReference type="ARBA" id="ARBA00023015"/>
    </source>
</evidence>
<dbReference type="Proteomes" id="UP000215914">
    <property type="component" value="Chromosome 9"/>
</dbReference>
<dbReference type="EMBL" id="MNCJ02000319">
    <property type="protein sequence ID" value="KAF5808345.1"/>
    <property type="molecule type" value="Genomic_DNA"/>
</dbReference>
<dbReference type="STRING" id="4232.A0A251TT99"/>
<dbReference type="InterPro" id="IPR051243">
    <property type="entry name" value="PcG_WD-repeat"/>
</dbReference>
<dbReference type="InterPro" id="IPR015943">
    <property type="entry name" value="WD40/YVTN_repeat-like_dom_sf"/>
</dbReference>
<evidence type="ECO:0000313" key="5">
    <source>
        <dbReference type="EMBL" id="KAF5808345.1"/>
    </source>
</evidence>
<dbReference type="GO" id="GO:0035098">
    <property type="term" value="C:ESC/E(Z) complex"/>
    <property type="evidence" value="ECO:0000318"/>
    <property type="project" value="GO_Central"/>
</dbReference>
<evidence type="ECO:0000256" key="4">
    <source>
        <dbReference type="ARBA" id="ARBA00023163"/>
    </source>
</evidence>
<dbReference type="InterPro" id="IPR036322">
    <property type="entry name" value="WD40_repeat_dom_sf"/>
</dbReference>
<reference evidence="6" key="2">
    <citation type="submission" date="2017-02" db="EMBL/GenBank/DDBJ databases">
        <title>Sunflower complete genome.</title>
        <authorList>
            <person name="Langlade N."/>
            <person name="Munos S."/>
        </authorList>
    </citation>
    <scope>NUCLEOTIDE SEQUENCE [LARGE SCALE GENOMIC DNA]</scope>
    <source>
        <tissue evidence="6">Leaves</tissue>
    </source>
</reference>
<dbReference type="SUPFAM" id="SSF50978">
    <property type="entry name" value="WD40 repeat-like"/>
    <property type="match status" value="1"/>
</dbReference>
<dbReference type="InParanoid" id="A0A251TT99"/>
<evidence type="ECO:0000313" key="7">
    <source>
        <dbReference type="Proteomes" id="UP000215914"/>
    </source>
</evidence>
<dbReference type="PANTHER" id="PTHR10253">
    <property type="entry name" value="POLYCOMB PROTEIN"/>
    <property type="match status" value="1"/>
</dbReference>
<evidence type="ECO:0000256" key="1">
    <source>
        <dbReference type="ARBA" id="ARBA00022574"/>
    </source>
</evidence>
<evidence type="ECO:0000256" key="2">
    <source>
        <dbReference type="ARBA" id="ARBA00022737"/>
    </source>
</evidence>
<evidence type="ECO:0000313" key="6">
    <source>
        <dbReference type="EMBL" id="OTG13963.1"/>
    </source>
</evidence>
<reference evidence="5" key="3">
    <citation type="submission" date="2020-06" db="EMBL/GenBank/DDBJ databases">
        <title>Helianthus annuus Genome sequencing and assembly Release 2.</title>
        <authorList>
            <person name="Gouzy J."/>
            <person name="Langlade N."/>
            <person name="Munos S."/>
        </authorList>
    </citation>
    <scope>NUCLEOTIDE SEQUENCE</scope>
    <source>
        <tissue evidence="5">Leaves</tissue>
    </source>
</reference>